<feature type="transmembrane region" description="Helical" evidence="3">
    <location>
        <begin position="330"/>
        <end position="349"/>
    </location>
</feature>
<dbReference type="AlphaFoldDB" id="A0A6N3E7Z2"/>
<proteinExistence type="predicted"/>
<feature type="transmembrane region" description="Helical" evidence="3">
    <location>
        <begin position="201"/>
        <end position="232"/>
    </location>
</feature>
<protein>
    <submittedName>
        <fullName evidence="4">Uncharacterized protein</fullName>
    </submittedName>
</protein>
<evidence type="ECO:0000256" key="1">
    <source>
        <dbReference type="PROSITE-ProRule" id="PRU00339"/>
    </source>
</evidence>
<dbReference type="PROSITE" id="PS50005">
    <property type="entry name" value="TPR"/>
    <property type="match status" value="1"/>
</dbReference>
<gene>
    <name evidence="4" type="ORF">PCLFYP37_02558</name>
</gene>
<accession>A0A6N3E7Z2</accession>
<evidence type="ECO:0000256" key="3">
    <source>
        <dbReference type="SAM" id="Phobius"/>
    </source>
</evidence>
<feature type="transmembrane region" description="Helical" evidence="3">
    <location>
        <begin position="65"/>
        <end position="85"/>
    </location>
</feature>
<feature type="transmembrane region" description="Helical" evidence="3">
    <location>
        <begin position="41"/>
        <end position="58"/>
    </location>
</feature>
<dbReference type="InterPro" id="IPR051533">
    <property type="entry name" value="WaaL-like"/>
</dbReference>
<feature type="transmembrane region" description="Helical" evidence="3">
    <location>
        <begin position="121"/>
        <end position="142"/>
    </location>
</feature>
<dbReference type="InterPro" id="IPR011990">
    <property type="entry name" value="TPR-like_helical_dom_sf"/>
</dbReference>
<feature type="transmembrane region" description="Helical" evidence="3">
    <location>
        <begin position="238"/>
        <end position="256"/>
    </location>
</feature>
<feature type="repeat" description="TPR" evidence="1">
    <location>
        <begin position="494"/>
        <end position="527"/>
    </location>
</feature>
<organism evidence="4">
    <name type="scientific">Paraprevotella clara</name>
    <dbReference type="NCBI Taxonomy" id="454154"/>
    <lineage>
        <taxon>Bacteria</taxon>
        <taxon>Pseudomonadati</taxon>
        <taxon>Bacteroidota</taxon>
        <taxon>Bacteroidia</taxon>
        <taxon>Bacteroidales</taxon>
        <taxon>Prevotellaceae</taxon>
        <taxon>Paraprevotella</taxon>
    </lineage>
</organism>
<keyword evidence="3" id="KW-0472">Membrane</keyword>
<feature type="region of interest" description="Disordered" evidence="2">
    <location>
        <begin position="570"/>
        <end position="592"/>
    </location>
</feature>
<keyword evidence="3" id="KW-0812">Transmembrane</keyword>
<keyword evidence="1" id="KW-0802">TPR repeat</keyword>
<keyword evidence="3" id="KW-1133">Transmembrane helix</keyword>
<dbReference type="PANTHER" id="PTHR37422:SF13">
    <property type="entry name" value="LIPOPOLYSACCHARIDE BIOSYNTHESIS PROTEIN PA4999-RELATED"/>
    <property type="match status" value="1"/>
</dbReference>
<reference evidence="4" key="1">
    <citation type="submission" date="2019-11" db="EMBL/GenBank/DDBJ databases">
        <authorList>
            <person name="Feng L."/>
        </authorList>
    </citation>
    <scope>NUCLEOTIDE SEQUENCE</scope>
    <source>
        <strain evidence="4">PclaraLFYP37</strain>
    </source>
</reference>
<dbReference type="InterPro" id="IPR019734">
    <property type="entry name" value="TPR_rpt"/>
</dbReference>
<dbReference type="PANTHER" id="PTHR37422">
    <property type="entry name" value="TEICHURONIC ACID BIOSYNTHESIS PROTEIN TUAE"/>
    <property type="match status" value="1"/>
</dbReference>
<sequence>MRMKRYKLIRYGMAAILTAILCLPAVWQTVAYPSVSDVWCYGMVAMLSIPAFCASLRARQWPRPHALDAIVLLWALYMACNYWFLSPYPATEDFREAEALCLAYAALRLAIPFCGKAFGSVWTTGLCLAGLYQIYTGIAQLAGWEPSHHYRYALTGTFFNPGPYAILVAIALTVASAWLYNHKGAWTGLSRPDKIFRVTVYAMWVTGLPVLAATWSRTAWVALAVALTVMLWRGHRRMVLGGLAVAACLSVCAYAMKQNSADGRLLMTIVAGKAWMAEWLTGHGLGGFAHAYGEAQAAFFTGHPDSPLLSVAGSPEYAFNGLAGVGVEQGFIGMACALTITSWTAFILVRKREASACGYIALLVASMFSYPFSLWPFRLWATGWVAYAVSLQAGTGTGSVWWKKASGAAMAILLAVPSVWWTAETKTRVEAYGEYRALSGIQDAAFVDDFRKNYDRLKDRPEYLFTYGKALRELERYNDSNAALRKGTRVNCDPMFHVMMGNNYLDLGATREAETAYRKAFSLLPNRVYPLYRLMKLYEATGKDEKARDMARRITALRAKVDSPAVRKMKEEAEDLLQQTHVQKPQRKNKAL</sequence>
<dbReference type="SUPFAM" id="SSF48452">
    <property type="entry name" value="TPR-like"/>
    <property type="match status" value="1"/>
</dbReference>
<feature type="transmembrane region" description="Helical" evidence="3">
    <location>
        <begin position="356"/>
        <end position="375"/>
    </location>
</feature>
<feature type="transmembrane region" description="Helical" evidence="3">
    <location>
        <begin position="381"/>
        <end position="402"/>
    </location>
</feature>
<evidence type="ECO:0000313" key="4">
    <source>
        <dbReference type="EMBL" id="VYU33847.1"/>
    </source>
</evidence>
<feature type="transmembrane region" description="Helical" evidence="3">
    <location>
        <begin position="162"/>
        <end position="180"/>
    </location>
</feature>
<evidence type="ECO:0000256" key="2">
    <source>
        <dbReference type="SAM" id="MobiDB-lite"/>
    </source>
</evidence>
<name>A0A6N3E7Z2_9BACT</name>
<dbReference type="Gene3D" id="1.25.40.10">
    <property type="entry name" value="Tetratricopeptide repeat domain"/>
    <property type="match status" value="1"/>
</dbReference>
<dbReference type="EMBL" id="CACRUT010000015">
    <property type="protein sequence ID" value="VYU33847.1"/>
    <property type="molecule type" value="Genomic_DNA"/>
</dbReference>